<dbReference type="PIRSF" id="PIRSF038994">
    <property type="entry name" value="NagA"/>
    <property type="match status" value="1"/>
</dbReference>
<dbReference type="SUPFAM" id="SSF51338">
    <property type="entry name" value="Composite domain of metallo-dependent hydrolases"/>
    <property type="match status" value="1"/>
</dbReference>
<feature type="domain" description="Amidohydrolase-related" evidence="6">
    <location>
        <begin position="55"/>
        <end position="387"/>
    </location>
</feature>
<dbReference type="Gene3D" id="2.30.40.10">
    <property type="entry name" value="Urease, subunit C, domain 1"/>
    <property type="match status" value="1"/>
</dbReference>
<sequence>MNKLLFKNAELVLENEVLANSFLFIEGDKIQSFGPMEVCPSANESYVTYDCTGKTIMPGMIDIHVHGAGGADFMDAVPEAVSTIADTLVKEGTTSYLATTMTQSVTQIEKALSNIASYMEVGNKPGTAEMLGIHLEGPYINEKQKGAQLASDILPPNHTQFNNWQRLSGEAIRIVTLAPELDDQHLLIRTLHETGVIGSMGHTDATYDEVKVAIESGISHATHLFNGMRGLHHREPGVLGAALLRESVHVEVIPDGIHFHPDLVKLVCKMKGIDKILVITDGMRAKGMHNGEYDLGGNEVIVANGKCTLKHGSSLAGSIVTMNTARKNMASWLELSMLEQAKITSLNQAKRLGIDHRKGSISRGKDADIVILDGDGDVTMTICRGNVAYNCEELSTNLI</sequence>
<dbReference type="PANTHER" id="PTHR11113:SF14">
    <property type="entry name" value="N-ACETYLGLUCOSAMINE-6-PHOSPHATE DEACETYLASE"/>
    <property type="match status" value="1"/>
</dbReference>
<protein>
    <submittedName>
        <fullName evidence="7">N-acetylglucosamine-6-phosphate deacetylase</fullName>
        <ecNumber evidence="7">3.5.1.25</ecNumber>
    </submittedName>
</protein>
<dbReference type="InterPro" id="IPR032466">
    <property type="entry name" value="Metal_Hydrolase"/>
</dbReference>
<comment type="caution">
    <text evidence="7">The sequence shown here is derived from an EMBL/GenBank/DDBJ whole genome shotgun (WGS) entry which is preliminary data.</text>
</comment>
<evidence type="ECO:0000259" key="6">
    <source>
        <dbReference type="Pfam" id="PF01979"/>
    </source>
</evidence>
<accession>A0ABU4GDV8</accession>
<dbReference type="RefSeq" id="WP_317946775.1">
    <property type="nucleotide sequence ID" value="NZ_JAUBDI010000032.1"/>
</dbReference>
<evidence type="ECO:0000256" key="5">
    <source>
        <dbReference type="PIRNR" id="PIRNR038994"/>
    </source>
</evidence>
<gene>
    <name evidence="7" type="primary">nagA</name>
    <name evidence="7" type="ORF">QT711_18645</name>
</gene>
<name>A0ABU4GDV8_9BACL</name>
<organism evidence="7 8">
    <name type="scientific">Sporosarcina saromensis</name>
    <dbReference type="NCBI Taxonomy" id="359365"/>
    <lineage>
        <taxon>Bacteria</taxon>
        <taxon>Bacillati</taxon>
        <taxon>Bacillota</taxon>
        <taxon>Bacilli</taxon>
        <taxon>Bacillales</taxon>
        <taxon>Caryophanaceae</taxon>
        <taxon>Sporosarcina</taxon>
    </lineage>
</organism>
<keyword evidence="3 5" id="KW-0378">Hydrolase</keyword>
<evidence type="ECO:0000256" key="4">
    <source>
        <dbReference type="ARBA" id="ARBA00023277"/>
    </source>
</evidence>
<dbReference type="Proteomes" id="UP001282284">
    <property type="component" value="Unassembled WGS sequence"/>
</dbReference>
<keyword evidence="2" id="KW-0479">Metal-binding</keyword>
<reference evidence="7 8" key="1">
    <citation type="submission" date="2023-06" db="EMBL/GenBank/DDBJ databases">
        <title>Sporosarcina sp. nov., isolated from Korean traditional fermented seafood 'Jeotgal'.</title>
        <authorList>
            <person name="Yang A.I."/>
            <person name="Shin N.-R."/>
        </authorList>
    </citation>
    <scope>NUCLEOTIDE SEQUENCE [LARGE SCALE GENOMIC DNA]</scope>
    <source>
        <strain evidence="7 8">KCTC13119</strain>
    </source>
</reference>
<keyword evidence="8" id="KW-1185">Reference proteome</keyword>
<keyword evidence="4 5" id="KW-0119">Carbohydrate metabolism</keyword>
<dbReference type="EMBL" id="JAUBDI010000032">
    <property type="protein sequence ID" value="MDW0115176.1"/>
    <property type="molecule type" value="Genomic_DNA"/>
</dbReference>
<dbReference type="GO" id="GO:0008448">
    <property type="term" value="F:N-acetylglucosamine-6-phosphate deacetylase activity"/>
    <property type="evidence" value="ECO:0007669"/>
    <property type="project" value="UniProtKB-EC"/>
</dbReference>
<comment type="similarity">
    <text evidence="1 5">Belongs to the metallo-dependent hydrolases superfamily. NagA family.</text>
</comment>
<dbReference type="InterPro" id="IPR003764">
    <property type="entry name" value="GlcNAc_6-P_deAcase"/>
</dbReference>
<dbReference type="EC" id="3.5.1.25" evidence="7"/>
<evidence type="ECO:0000256" key="3">
    <source>
        <dbReference type="ARBA" id="ARBA00022801"/>
    </source>
</evidence>
<dbReference type="Gene3D" id="3.20.20.140">
    <property type="entry name" value="Metal-dependent hydrolases"/>
    <property type="match status" value="1"/>
</dbReference>
<evidence type="ECO:0000313" key="7">
    <source>
        <dbReference type="EMBL" id="MDW0115176.1"/>
    </source>
</evidence>
<evidence type="ECO:0000313" key="8">
    <source>
        <dbReference type="Proteomes" id="UP001282284"/>
    </source>
</evidence>
<dbReference type="SUPFAM" id="SSF51556">
    <property type="entry name" value="Metallo-dependent hydrolases"/>
    <property type="match status" value="1"/>
</dbReference>
<dbReference type="NCBIfam" id="TIGR00221">
    <property type="entry name" value="nagA"/>
    <property type="match status" value="1"/>
</dbReference>
<proteinExistence type="inferred from homology"/>
<dbReference type="CDD" id="cd00854">
    <property type="entry name" value="NagA"/>
    <property type="match status" value="1"/>
</dbReference>
<dbReference type="InterPro" id="IPR011059">
    <property type="entry name" value="Metal-dep_hydrolase_composite"/>
</dbReference>
<evidence type="ECO:0000256" key="2">
    <source>
        <dbReference type="ARBA" id="ARBA00022723"/>
    </source>
</evidence>
<dbReference type="Pfam" id="PF01979">
    <property type="entry name" value="Amidohydro_1"/>
    <property type="match status" value="1"/>
</dbReference>
<dbReference type="PANTHER" id="PTHR11113">
    <property type="entry name" value="N-ACETYLGLUCOSAMINE-6-PHOSPHATE DEACETYLASE"/>
    <property type="match status" value="1"/>
</dbReference>
<evidence type="ECO:0000256" key="1">
    <source>
        <dbReference type="ARBA" id="ARBA00010716"/>
    </source>
</evidence>
<dbReference type="InterPro" id="IPR006680">
    <property type="entry name" value="Amidohydro-rel"/>
</dbReference>